<dbReference type="Proteomes" id="UP000053890">
    <property type="component" value="Unassembled WGS sequence"/>
</dbReference>
<keyword evidence="4 7" id="KW-0238">DNA-binding</keyword>
<keyword evidence="6 7" id="KW-0539">Nucleus</keyword>
<accession>A0A194S8J1</accession>
<feature type="compositionally biased region" description="Basic and acidic residues" evidence="8">
    <location>
        <begin position="295"/>
        <end position="309"/>
    </location>
</feature>
<dbReference type="PANTHER" id="PTHR13011:SF0">
    <property type="entry name" value="GENERAL TRANSCRIPTION FACTOR IIF SUBUNIT 1"/>
    <property type="match status" value="1"/>
</dbReference>
<dbReference type="RefSeq" id="XP_018272938.1">
    <property type="nucleotide sequence ID" value="XM_018416062.1"/>
</dbReference>
<evidence type="ECO:0000256" key="3">
    <source>
        <dbReference type="ARBA" id="ARBA00023015"/>
    </source>
</evidence>
<evidence type="ECO:0000313" key="9">
    <source>
        <dbReference type="EMBL" id="KPV76889.1"/>
    </source>
</evidence>
<feature type="compositionally biased region" description="Low complexity" evidence="8">
    <location>
        <begin position="320"/>
        <end position="350"/>
    </location>
</feature>
<dbReference type="GO" id="GO:0016251">
    <property type="term" value="F:RNA polymerase II general transcription initiation factor activity"/>
    <property type="evidence" value="ECO:0007669"/>
    <property type="project" value="TreeGrafter"/>
</dbReference>
<organism evidence="9 10">
    <name type="scientific">Rhodotorula graminis (strain WP1)</name>
    <dbReference type="NCBI Taxonomy" id="578459"/>
    <lineage>
        <taxon>Eukaryota</taxon>
        <taxon>Fungi</taxon>
        <taxon>Dikarya</taxon>
        <taxon>Basidiomycota</taxon>
        <taxon>Pucciniomycotina</taxon>
        <taxon>Microbotryomycetes</taxon>
        <taxon>Sporidiobolales</taxon>
        <taxon>Sporidiobolaceae</taxon>
        <taxon>Rhodotorula</taxon>
    </lineage>
</organism>
<keyword evidence="5 7" id="KW-0804">Transcription</keyword>
<feature type="region of interest" description="Disordered" evidence="8">
    <location>
        <begin position="79"/>
        <end position="100"/>
    </location>
</feature>
<evidence type="ECO:0000256" key="7">
    <source>
        <dbReference type="RuleBase" id="RU366044"/>
    </source>
</evidence>
<feature type="region of interest" description="Disordered" evidence="8">
    <location>
        <begin position="1"/>
        <end position="30"/>
    </location>
</feature>
<dbReference type="OMA" id="THLMKFA"/>
<proteinExistence type="inferred from homology"/>
<evidence type="ECO:0000256" key="1">
    <source>
        <dbReference type="ARBA" id="ARBA00004123"/>
    </source>
</evidence>
<protein>
    <recommendedName>
        <fullName evidence="7">Transcription initiation factor IIF subunit alpha</fullName>
    </recommendedName>
</protein>
<sequence length="618" mass="65584">MDRKPKLEHVDGPPSHTASPADSPLPSTSSYRDFVLRASAPSSSTHTKYNVMKFAVTGGGGDRVIDPQDESQFLRPVKLNRKDPRTVRRLTDEDRERHNQRAIERAARAAGVKMEVDGDGAVKAEDGAAADGGEGDGAAAAQDDKEELDLSLVGKGAGGATNVQRRGPGGMFKKKTRRVFVSSEEARRLKREEWQPWVLEDDEGRERWIGRLEGGAGEIESSAKAPQQQNGNRAGLQGWRPAADSNATGSGGSAYVAFVLSDNQDEFRVLPVSRWYRFNQGPKYLTLAEEEAEEEYARQQKSKDPERWVMHRRIAPPPGSAAAGATASSSSGASTPRGAAASSSAPSASSLRSRMLANSAQGSRLDVANRAGGRPQEETKELEERIRREMRAVERPDEIPDDDEVDALEGEGERLNRTGKEIKKLVKKSDKTGNYESDDDVENPYASDDDDSDASATSHASGARPGSRAASPTRGSSTSRPASRAASPSSSGAAMLARRAASPSSKRKRDAGAGSDSEGGASSSTADGSKRRKGGSGSGKGKSPSPGPSSGLAPGALLSEADLIAFLKARPGQTSPTKDLLRHFGRALKDKRNKEAMGGLLKAVADFKEGSLVLKAGL</sequence>
<dbReference type="AlphaFoldDB" id="A0A194S8J1"/>
<gene>
    <name evidence="9" type="ORF">RHOBADRAFT_51874</name>
</gene>
<dbReference type="EMBL" id="KQ474075">
    <property type="protein sequence ID" value="KPV76889.1"/>
    <property type="molecule type" value="Genomic_DNA"/>
</dbReference>
<evidence type="ECO:0000256" key="8">
    <source>
        <dbReference type="SAM" id="MobiDB-lite"/>
    </source>
</evidence>
<evidence type="ECO:0000256" key="6">
    <source>
        <dbReference type="ARBA" id="ARBA00023242"/>
    </source>
</evidence>
<comment type="subcellular location">
    <subcellularLocation>
        <location evidence="1 7">Nucleus</location>
    </subcellularLocation>
</comment>
<keyword evidence="3 7" id="KW-0805">Transcription regulation</keyword>
<name>A0A194S8J1_RHOGW</name>
<feature type="region of interest" description="Disordered" evidence="8">
    <location>
        <begin position="119"/>
        <end position="170"/>
    </location>
</feature>
<dbReference type="OrthoDB" id="2504792at2759"/>
<feature type="compositionally biased region" description="Basic and acidic residues" evidence="8">
    <location>
        <begin position="411"/>
        <end position="433"/>
    </location>
</feature>
<feature type="region of interest" description="Disordered" evidence="8">
    <location>
        <begin position="218"/>
        <end position="247"/>
    </location>
</feature>
<dbReference type="GeneID" id="28976510"/>
<evidence type="ECO:0000313" key="10">
    <source>
        <dbReference type="Proteomes" id="UP000053890"/>
    </source>
</evidence>
<feature type="region of interest" description="Disordered" evidence="8">
    <location>
        <begin position="295"/>
        <end position="555"/>
    </location>
</feature>
<comment type="similarity">
    <text evidence="2 7">Belongs to the TFIIF alpha subunit family.</text>
</comment>
<comment type="function">
    <text evidence="7">TFIIF is a general transcription initiation factor that binds to RNA polymerase II and helps to recruit it to the initiation complex in collaboration with TFIIB. It promotes transcription elongation.</text>
</comment>
<feature type="compositionally biased region" description="Low complexity" evidence="8">
    <location>
        <begin position="541"/>
        <end position="555"/>
    </location>
</feature>
<feature type="compositionally biased region" description="Basic and acidic residues" evidence="8">
    <location>
        <begin position="1"/>
        <end position="11"/>
    </location>
</feature>
<dbReference type="GO" id="GO:0001096">
    <property type="term" value="F:TFIIF-class transcription factor complex binding"/>
    <property type="evidence" value="ECO:0007669"/>
    <property type="project" value="TreeGrafter"/>
</dbReference>
<feature type="compositionally biased region" description="Acidic residues" evidence="8">
    <location>
        <begin position="436"/>
        <end position="453"/>
    </location>
</feature>
<dbReference type="InterPro" id="IPR008851">
    <property type="entry name" value="TFIIF-alpha"/>
</dbReference>
<dbReference type="GO" id="GO:0032968">
    <property type="term" value="P:positive regulation of transcription elongation by RNA polymerase II"/>
    <property type="evidence" value="ECO:0007669"/>
    <property type="project" value="InterPro"/>
</dbReference>
<dbReference type="STRING" id="578459.A0A194S8J1"/>
<feature type="compositionally biased region" description="Basic and acidic residues" evidence="8">
    <location>
        <begin position="80"/>
        <end position="100"/>
    </location>
</feature>
<keyword evidence="10" id="KW-1185">Reference proteome</keyword>
<evidence type="ECO:0000256" key="5">
    <source>
        <dbReference type="ARBA" id="ARBA00023163"/>
    </source>
</evidence>
<dbReference type="PANTHER" id="PTHR13011">
    <property type="entry name" value="TFIIF-ALPHA"/>
    <property type="match status" value="1"/>
</dbReference>
<dbReference type="GO" id="GO:0003677">
    <property type="term" value="F:DNA binding"/>
    <property type="evidence" value="ECO:0007669"/>
    <property type="project" value="UniProtKB-KW"/>
</dbReference>
<feature type="compositionally biased region" description="Low complexity" evidence="8">
    <location>
        <begin position="512"/>
        <end position="527"/>
    </location>
</feature>
<feature type="compositionally biased region" description="Acidic residues" evidence="8">
    <location>
        <begin position="399"/>
        <end position="410"/>
    </location>
</feature>
<dbReference type="Pfam" id="PF05793">
    <property type="entry name" value="TFIIF_alpha"/>
    <property type="match status" value="2"/>
</dbReference>
<dbReference type="GO" id="GO:0005674">
    <property type="term" value="C:transcription factor TFIIF complex"/>
    <property type="evidence" value="ECO:0007669"/>
    <property type="project" value="TreeGrafter"/>
</dbReference>
<feature type="compositionally biased region" description="Low complexity" evidence="8">
    <location>
        <begin position="454"/>
        <end position="504"/>
    </location>
</feature>
<dbReference type="InterPro" id="IPR011039">
    <property type="entry name" value="TFIIF_interaction"/>
</dbReference>
<evidence type="ECO:0000256" key="2">
    <source>
        <dbReference type="ARBA" id="ARBA00005249"/>
    </source>
</evidence>
<reference evidence="9 10" key="1">
    <citation type="journal article" date="2015" name="Front. Microbiol.">
        <title>Genome sequence of the plant growth promoting endophytic yeast Rhodotorula graminis WP1.</title>
        <authorList>
            <person name="Firrincieli A."/>
            <person name="Otillar R."/>
            <person name="Salamov A."/>
            <person name="Schmutz J."/>
            <person name="Khan Z."/>
            <person name="Redman R.S."/>
            <person name="Fleck N.D."/>
            <person name="Lindquist E."/>
            <person name="Grigoriev I.V."/>
            <person name="Doty S.L."/>
        </authorList>
    </citation>
    <scope>NUCLEOTIDE SEQUENCE [LARGE SCALE GENOMIC DNA]</scope>
    <source>
        <strain evidence="9 10">WP1</strain>
    </source>
</reference>
<evidence type="ECO:0000256" key="4">
    <source>
        <dbReference type="ARBA" id="ARBA00023125"/>
    </source>
</evidence>
<feature type="compositionally biased region" description="Polar residues" evidence="8">
    <location>
        <begin position="16"/>
        <end position="30"/>
    </location>
</feature>
<dbReference type="GO" id="GO:0006367">
    <property type="term" value="P:transcription initiation at RNA polymerase II promoter"/>
    <property type="evidence" value="ECO:0007669"/>
    <property type="project" value="InterPro"/>
</dbReference>
<feature type="compositionally biased region" description="Basic and acidic residues" evidence="8">
    <location>
        <begin position="375"/>
        <end position="398"/>
    </location>
</feature>
<dbReference type="SUPFAM" id="SSF50916">
    <property type="entry name" value="Rap30/74 interaction domains"/>
    <property type="match status" value="2"/>
</dbReference>